<evidence type="ECO:0000256" key="2">
    <source>
        <dbReference type="ARBA" id="ARBA00023270"/>
    </source>
</evidence>
<evidence type="ECO:0000256" key="1">
    <source>
        <dbReference type="ARBA" id="ARBA00023239"/>
    </source>
</evidence>
<dbReference type="PRINTS" id="PR00146">
    <property type="entry name" value="DHPICSNTHASE"/>
</dbReference>
<comment type="similarity">
    <text evidence="3">Belongs to the DapA family.</text>
</comment>
<dbReference type="Pfam" id="PF00701">
    <property type="entry name" value="DHDPS"/>
    <property type="match status" value="1"/>
</dbReference>
<keyword evidence="7" id="KW-1185">Reference proteome</keyword>
<evidence type="ECO:0000256" key="4">
    <source>
        <dbReference type="PIRSR" id="PIRSR001365-1"/>
    </source>
</evidence>
<dbReference type="AlphaFoldDB" id="A0A511FCX2"/>
<reference evidence="6 7" key="1">
    <citation type="submission" date="2019-07" db="EMBL/GenBank/DDBJ databases">
        <title>Whole genome shotgun sequence of Cellulomonas hominis NBRC 16055.</title>
        <authorList>
            <person name="Hosoyama A."/>
            <person name="Uohara A."/>
            <person name="Ohji S."/>
            <person name="Ichikawa N."/>
        </authorList>
    </citation>
    <scope>NUCLEOTIDE SEQUENCE [LARGE SCALE GENOMIC DNA]</scope>
    <source>
        <strain evidence="6 7">NBRC 16055</strain>
    </source>
</reference>
<evidence type="ECO:0000313" key="7">
    <source>
        <dbReference type="Proteomes" id="UP000321723"/>
    </source>
</evidence>
<keyword evidence="2" id="KW-0704">Schiff base</keyword>
<accession>A0A511FCX2</accession>
<proteinExistence type="inferred from homology"/>
<dbReference type="Gene3D" id="3.20.20.70">
    <property type="entry name" value="Aldolase class I"/>
    <property type="match status" value="1"/>
</dbReference>
<dbReference type="InterPro" id="IPR020624">
    <property type="entry name" value="Schiff_base-form_aldolases_CS"/>
</dbReference>
<dbReference type="PANTHER" id="PTHR12128:SF28">
    <property type="entry name" value="2-DEHYDRO-3-DEOXY-D-GLUCONATE ALDOLASE YAGE-RELATED"/>
    <property type="match status" value="1"/>
</dbReference>
<sequence length="301" mass="32277">MVTAVARFYAPAVTAFHADGTLDREGNVAVWEHVLDGGVDGIVLLGSTGEFFAMRPEQKRELIDLAVGSVGPRAELVVGTGCLRVDETIELSRYALDAGAPAVMIVSPYYFALEDPSIEAYYSAVAEQVPGDIYLYNFPARTGYDLGPGVTRRLLRRHPNIVGYKDTVLEVGHTRRLLTELLPEFPGFRVFAGFDENLHHVVTSGGAGAIGGLANLYPEICAAYVRAVDSGDAAAIAREQRRVDTLMGLYALGAPFFPLLKEGMAARGVPIQRHCTPPHLPATPDQSDALAALMAAVEALP</sequence>
<gene>
    <name evidence="6" type="primary">dapA1</name>
    <name evidence="6" type="ORF">CHO01_21480</name>
</gene>
<dbReference type="SUPFAM" id="SSF51569">
    <property type="entry name" value="Aldolase"/>
    <property type="match status" value="1"/>
</dbReference>
<dbReference type="EMBL" id="BJVQ01000028">
    <property type="protein sequence ID" value="GEL47032.1"/>
    <property type="molecule type" value="Genomic_DNA"/>
</dbReference>
<dbReference type="GO" id="GO:0016829">
    <property type="term" value="F:lyase activity"/>
    <property type="evidence" value="ECO:0007669"/>
    <property type="project" value="UniProtKB-KW"/>
</dbReference>
<organism evidence="6 7">
    <name type="scientific">Cellulomonas hominis</name>
    <dbReference type="NCBI Taxonomy" id="156981"/>
    <lineage>
        <taxon>Bacteria</taxon>
        <taxon>Bacillati</taxon>
        <taxon>Actinomycetota</taxon>
        <taxon>Actinomycetes</taxon>
        <taxon>Micrococcales</taxon>
        <taxon>Cellulomonadaceae</taxon>
        <taxon>Cellulomonas</taxon>
    </lineage>
</organism>
<dbReference type="Proteomes" id="UP000321723">
    <property type="component" value="Unassembled WGS sequence"/>
</dbReference>
<evidence type="ECO:0000256" key="3">
    <source>
        <dbReference type="PIRNR" id="PIRNR001365"/>
    </source>
</evidence>
<dbReference type="PROSITE" id="PS00665">
    <property type="entry name" value="DHDPS_1"/>
    <property type="match status" value="1"/>
</dbReference>
<keyword evidence="1 3" id="KW-0456">Lyase</keyword>
<dbReference type="SMART" id="SM01130">
    <property type="entry name" value="DHDPS"/>
    <property type="match status" value="1"/>
</dbReference>
<protein>
    <submittedName>
        <fullName evidence="6">Dihydrodipicolinate synthase family protein</fullName>
    </submittedName>
</protein>
<dbReference type="InterPro" id="IPR002220">
    <property type="entry name" value="DapA-like"/>
</dbReference>
<dbReference type="PANTHER" id="PTHR12128">
    <property type="entry name" value="DIHYDRODIPICOLINATE SYNTHASE"/>
    <property type="match status" value="1"/>
</dbReference>
<feature type="binding site" evidence="5">
    <location>
        <position position="210"/>
    </location>
    <ligand>
        <name>pyruvate</name>
        <dbReference type="ChEBI" id="CHEBI:15361"/>
    </ligand>
</feature>
<dbReference type="PIRSF" id="PIRSF001365">
    <property type="entry name" value="DHDPS"/>
    <property type="match status" value="1"/>
</dbReference>
<comment type="caution">
    <text evidence="6">The sequence shown here is derived from an EMBL/GenBank/DDBJ whole genome shotgun (WGS) entry which is preliminary data.</text>
</comment>
<evidence type="ECO:0000313" key="6">
    <source>
        <dbReference type="EMBL" id="GEL47032.1"/>
    </source>
</evidence>
<dbReference type="InterPro" id="IPR013785">
    <property type="entry name" value="Aldolase_TIM"/>
</dbReference>
<evidence type="ECO:0000256" key="5">
    <source>
        <dbReference type="PIRSR" id="PIRSR001365-2"/>
    </source>
</evidence>
<name>A0A511FCX2_9CELL</name>
<feature type="active site" description="Schiff-base intermediate with substrate" evidence="4">
    <location>
        <position position="165"/>
    </location>
</feature>
<dbReference type="CDD" id="cd00408">
    <property type="entry name" value="DHDPS-like"/>
    <property type="match status" value="1"/>
</dbReference>
<dbReference type="GO" id="GO:0005829">
    <property type="term" value="C:cytosol"/>
    <property type="evidence" value="ECO:0007669"/>
    <property type="project" value="TreeGrafter"/>
</dbReference>
<feature type="binding site" evidence="5">
    <location>
        <position position="48"/>
    </location>
    <ligand>
        <name>pyruvate</name>
        <dbReference type="ChEBI" id="CHEBI:15361"/>
    </ligand>
</feature>
<feature type="active site" description="Proton donor/acceptor" evidence="4">
    <location>
        <position position="136"/>
    </location>
</feature>